<dbReference type="AlphaFoldDB" id="U2RN27"/>
<gene>
    <name evidence="1" type="ORF">HMPREF0373_00221</name>
</gene>
<dbReference type="HOGENOM" id="CLU_140229_0_0_9"/>
<dbReference type="EMBL" id="AWVJ01000013">
    <property type="protein sequence ID" value="ERK52127.1"/>
    <property type="molecule type" value="Genomic_DNA"/>
</dbReference>
<dbReference type="eggNOG" id="ENOG5033P4V">
    <property type="taxonomic scope" value="Bacteria"/>
</dbReference>
<organism evidence="1 2">
    <name type="scientific">Eubacterium ramulus ATCC 29099</name>
    <dbReference type="NCBI Taxonomy" id="1256908"/>
    <lineage>
        <taxon>Bacteria</taxon>
        <taxon>Bacillati</taxon>
        <taxon>Bacillota</taxon>
        <taxon>Clostridia</taxon>
        <taxon>Eubacteriales</taxon>
        <taxon>Eubacteriaceae</taxon>
        <taxon>Eubacterium</taxon>
    </lineage>
</organism>
<dbReference type="Proteomes" id="UP000016608">
    <property type="component" value="Unassembled WGS sequence"/>
</dbReference>
<protein>
    <submittedName>
        <fullName evidence="1">Uncharacterized protein</fullName>
    </submittedName>
</protein>
<keyword evidence="2" id="KW-1185">Reference proteome</keyword>
<accession>U2RN27</accession>
<comment type="caution">
    <text evidence="1">The sequence shown here is derived from an EMBL/GenBank/DDBJ whole genome shotgun (WGS) entry which is preliminary data.</text>
</comment>
<name>U2RN27_EUBRA</name>
<sequence>MNVFTTKHHNALEKGSLLMKKLFKSILSFLTSALLIVCLTVPAFATTPEKTIHYYNDGSYLIETVSLEMPAISLCSTNKTKSKTATYYSKSNIAQWEVTVTGTFSYGNGSATCTASSVTTKSYVTDWKISSKSSSKSGNSATATATAIQYLRGHEVQRKTLSTTLSCSPNGTLY</sequence>
<evidence type="ECO:0000313" key="1">
    <source>
        <dbReference type="EMBL" id="ERK52127.1"/>
    </source>
</evidence>
<reference evidence="1 2" key="1">
    <citation type="submission" date="2013-06" db="EMBL/GenBank/DDBJ databases">
        <authorList>
            <person name="Weinstock G."/>
            <person name="Sodergren E."/>
            <person name="Lobos E.A."/>
            <person name="Fulton L."/>
            <person name="Fulton R."/>
            <person name="Courtney L."/>
            <person name="Fronick C."/>
            <person name="O'Laughlin M."/>
            <person name="Godfrey J."/>
            <person name="Wilson R.M."/>
            <person name="Miner T."/>
            <person name="Farmer C."/>
            <person name="Delehaunty K."/>
            <person name="Cordes M."/>
            <person name="Minx P."/>
            <person name="Tomlinson C."/>
            <person name="Chen J."/>
            <person name="Wollam A."/>
            <person name="Pepin K.H."/>
            <person name="Bhonagiri V."/>
            <person name="Zhang X."/>
            <person name="Warren W."/>
            <person name="Mitreva M."/>
            <person name="Mardis E.R."/>
            <person name="Wilson R.K."/>
        </authorList>
    </citation>
    <scope>NUCLEOTIDE SEQUENCE [LARGE SCALE GENOMIC DNA]</scope>
    <source>
        <strain evidence="1 2">ATCC 29099</strain>
    </source>
</reference>
<proteinExistence type="predicted"/>
<evidence type="ECO:0000313" key="2">
    <source>
        <dbReference type="Proteomes" id="UP000016608"/>
    </source>
</evidence>